<dbReference type="HAMAP" id="MF_00624">
    <property type="entry name" value="GlgC"/>
    <property type="match status" value="1"/>
</dbReference>
<dbReference type="PROSITE" id="PS00808">
    <property type="entry name" value="ADP_GLC_PYROPHOSPH_1"/>
    <property type="match status" value="1"/>
</dbReference>
<reference evidence="12 13" key="1">
    <citation type="submission" date="2006-02" db="EMBL/GenBank/DDBJ databases">
        <authorList>
            <person name="Moran M.A."/>
            <person name="Kjelleberg S."/>
            <person name="Egan S."/>
            <person name="Saunders N."/>
            <person name="Thomas T."/>
            <person name="Ferriera S."/>
            <person name="Johnson J."/>
            <person name="Kravitz S."/>
            <person name="Halpern A."/>
            <person name="Remington K."/>
            <person name="Beeson K."/>
            <person name="Tran B."/>
            <person name="Rogers Y.-H."/>
            <person name="Friedman R."/>
            <person name="Venter J.C."/>
        </authorList>
    </citation>
    <scope>NUCLEOTIDE SEQUENCE [LARGE SCALE GENOMIC DNA]</scope>
    <source>
        <strain evidence="12 13">D2</strain>
    </source>
</reference>
<comment type="subunit">
    <text evidence="9">Homotetramer.</text>
</comment>
<evidence type="ECO:0000259" key="11">
    <source>
        <dbReference type="Pfam" id="PF24894"/>
    </source>
</evidence>
<dbReference type="AlphaFoldDB" id="A4C4C6"/>
<keyword evidence="4 9" id="KW-0548">Nucleotidyltransferase</keyword>
<dbReference type="InterPro" id="IPR005836">
    <property type="entry name" value="ADP_Glu_pyroP_CS"/>
</dbReference>
<comment type="catalytic activity">
    <reaction evidence="9">
        <text>alpha-D-glucose 1-phosphate + ATP + H(+) = ADP-alpha-D-glucose + diphosphate</text>
        <dbReference type="Rhea" id="RHEA:12120"/>
        <dbReference type="ChEBI" id="CHEBI:15378"/>
        <dbReference type="ChEBI" id="CHEBI:30616"/>
        <dbReference type="ChEBI" id="CHEBI:33019"/>
        <dbReference type="ChEBI" id="CHEBI:57498"/>
        <dbReference type="ChEBI" id="CHEBI:58601"/>
        <dbReference type="EC" id="2.7.7.27"/>
    </reaction>
</comment>
<dbReference type="EC" id="2.7.7.27" evidence="9"/>
<gene>
    <name evidence="9" type="primary">glgC</name>
    <name evidence="12" type="ORF">PTD2_02526</name>
</gene>
<dbReference type="InterPro" id="IPR005835">
    <property type="entry name" value="NTP_transferase_dom"/>
</dbReference>
<sequence>MPSYANRYISNLTRETYALILAGGRGSRLHELTDWRAKPAVYFGGKFRIIDFPLSNCINSGIRRVGIATQYKSHSLIRHVNRAWGHFKKELGESVEILPASQRYGDEWYCGTADAVFQNMDIIRHELPKYVMILSGDHVYRMDYGALLAKHVETGADMTVCCIEVPCEEAAGTFGVMTVDNDKRVMRFDEKPADPSEIPGKAGQCLASMGNYVFNTEFLFEQLKKDSERAGSGRDFGHDIIPAIIEEHNVFAFPFSDPSHDSQPYWRDVGTLDSFWEANMELVTPEPQLDLYDARWPIWTYQEQLPPAKFIFDDDDRRGMAVDSTVSGGCIISGSTVRKSLLFSKVHIHSYCLIEEAVLLPGVVIGRHCKIRRAIIDRSCEVPENTVIGFDREQDQANGFRVSNKGIVLVTRDMLIAYVAKQAKREQALEESEVV</sequence>
<keyword evidence="6 9" id="KW-0067">ATP-binding</keyword>
<keyword evidence="8 9" id="KW-0119">Carbohydrate metabolism</keyword>
<dbReference type="NCBIfam" id="NF001947">
    <property type="entry name" value="PRK00725.1"/>
    <property type="match status" value="1"/>
</dbReference>
<dbReference type="GO" id="GO:0005524">
    <property type="term" value="F:ATP binding"/>
    <property type="evidence" value="ECO:0007669"/>
    <property type="project" value="UniProtKB-KW"/>
</dbReference>
<evidence type="ECO:0000256" key="7">
    <source>
        <dbReference type="ARBA" id="ARBA00023056"/>
    </source>
</evidence>
<dbReference type="InterPro" id="IPR056818">
    <property type="entry name" value="GlmU/GlgC-like_hexapep"/>
</dbReference>
<dbReference type="PANTHER" id="PTHR43523">
    <property type="entry name" value="GLUCOSE-1-PHOSPHATE ADENYLYLTRANSFERASE-RELATED"/>
    <property type="match status" value="1"/>
</dbReference>
<comment type="similarity">
    <text evidence="1 9">Belongs to the bacterial/plant glucose-1-phosphate adenylyltransferase family.</text>
</comment>
<dbReference type="eggNOG" id="COG0448">
    <property type="taxonomic scope" value="Bacteria"/>
</dbReference>
<dbReference type="NCBIfam" id="NF002023">
    <property type="entry name" value="PRK00844.1"/>
    <property type="match status" value="1"/>
</dbReference>
<dbReference type="NCBIfam" id="TIGR02091">
    <property type="entry name" value="glgC"/>
    <property type="match status" value="1"/>
</dbReference>
<evidence type="ECO:0000256" key="2">
    <source>
        <dbReference type="ARBA" id="ARBA00022600"/>
    </source>
</evidence>
<accession>A4C4C6</accession>
<evidence type="ECO:0000256" key="5">
    <source>
        <dbReference type="ARBA" id="ARBA00022741"/>
    </source>
</evidence>
<comment type="pathway">
    <text evidence="9">Glycan biosynthesis; glycogen biosynthesis.</text>
</comment>
<feature type="domain" description="Nucleotidyl transferase" evidence="10">
    <location>
        <begin position="18"/>
        <end position="282"/>
    </location>
</feature>
<dbReference type="InterPro" id="IPR023049">
    <property type="entry name" value="GlgC_bac"/>
</dbReference>
<evidence type="ECO:0000313" key="13">
    <source>
        <dbReference type="Proteomes" id="UP000006201"/>
    </source>
</evidence>
<keyword evidence="13" id="KW-1185">Reference proteome</keyword>
<dbReference type="RefSeq" id="WP_009836706.1">
    <property type="nucleotide sequence ID" value="NZ_AAOH01000001.1"/>
</dbReference>
<feature type="domain" description="Glucose-1-phosphate adenylyltransferase/Bifunctional protein GlmU-like C-terminal hexapeptide" evidence="11">
    <location>
        <begin position="306"/>
        <end position="410"/>
    </location>
</feature>
<dbReference type="Pfam" id="PF00483">
    <property type="entry name" value="NTP_transferase"/>
    <property type="match status" value="1"/>
</dbReference>
<feature type="binding site" evidence="9">
    <location>
        <position position="109"/>
    </location>
    <ligand>
        <name>alpha-D-glucose 1-phosphate</name>
        <dbReference type="ChEBI" id="CHEBI:58601"/>
    </ligand>
</feature>
<dbReference type="Gene3D" id="3.90.550.10">
    <property type="entry name" value="Spore Coat Polysaccharide Biosynthesis Protein SpsA, Chain A"/>
    <property type="match status" value="1"/>
</dbReference>
<feature type="binding site" evidence="9">
    <location>
        <position position="175"/>
    </location>
    <ligand>
        <name>alpha-D-glucose 1-phosphate</name>
        <dbReference type="ChEBI" id="CHEBI:58601"/>
    </ligand>
</feature>
<evidence type="ECO:0000259" key="10">
    <source>
        <dbReference type="Pfam" id="PF00483"/>
    </source>
</evidence>
<evidence type="ECO:0000256" key="3">
    <source>
        <dbReference type="ARBA" id="ARBA00022679"/>
    </source>
</evidence>
<dbReference type="HOGENOM" id="CLU_029499_14_1_6"/>
<dbReference type="PROSITE" id="PS00809">
    <property type="entry name" value="ADP_GLC_PYROPHOSPH_2"/>
    <property type="match status" value="1"/>
</dbReference>
<dbReference type="UniPathway" id="UPA00164"/>
<comment type="caution">
    <text evidence="12">The sequence shown here is derived from an EMBL/GenBank/DDBJ whole genome shotgun (WGS) entry which is preliminary data.</text>
</comment>
<dbReference type="InterPro" id="IPR011831">
    <property type="entry name" value="ADP-Glc_PPase"/>
</dbReference>
<keyword evidence="7 9" id="KW-0320">Glycogen biosynthesis</keyword>
<dbReference type="Proteomes" id="UP000006201">
    <property type="component" value="Unassembled WGS sequence"/>
</dbReference>
<dbReference type="OrthoDB" id="9801810at2"/>
<comment type="function">
    <text evidence="9">Involved in the biosynthesis of ADP-glucose, a building block required for the elongation reactions to produce glycogen. Catalyzes the reaction between ATP and alpha-D-glucose 1-phosphate (G1P) to produce pyrophosphate and ADP-Glc.</text>
</comment>
<evidence type="ECO:0000313" key="12">
    <source>
        <dbReference type="EMBL" id="EAR30408.1"/>
    </source>
</evidence>
<feature type="binding site" evidence="9">
    <location>
        <begin position="190"/>
        <end position="191"/>
    </location>
    <ligand>
        <name>alpha-D-glucose 1-phosphate</name>
        <dbReference type="ChEBI" id="CHEBI:58601"/>
    </ligand>
</feature>
<dbReference type="InterPro" id="IPR011004">
    <property type="entry name" value="Trimer_LpxA-like_sf"/>
</dbReference>
<keyword evidence="2 9" id="KW-0321">Glycogen metabolism</keyword>
<dbReference type="STRING" id="87626.PTD2_02526"/>
<dbReference type="SUPFAM" id="SSF51161">
    <property type="entry name" value="Trimeric LpxA-like enzymes"/>
    <property type="match status" value="1"/>
</dbReference>
<feature type="site" description="Could play a key role in the communication between the regulatory and the substrate sites" evidence="9">
    <location>
        <position position="108"/>
    </location>
</feature>
<evidence type="ECO:0000256" key="4">
    <source>
        <dbReference type="ARBA" id="ARBA00022695"/>
    </source>
</evidence>
<dbReference type="Pfam" id="PF24894">
    <property type="entry name" value="Hexapep_GlmU"/>
    <property type="match status" value="1"/>
</dbReference>
<keyword evidence="3 9" id="KW-0808">Transferase</keyword>
<keyword evidence="5 9" id="KW-0547">Nucleotide-binding</keyword>
<feature type="site" description="Could play a key role in the communication between the regulatory and the substrate sites" evidence="9">
    <location>
        <position position="70"/>
    </location>
</feature>
<dbReference type="PROSITE" id="PS00810">
    <property type="entry name" value="ADP_GLC_PYROPHOSPH_3"/>
    <property type="match status" value="1"/>
</dbReference>
<dbReference type="Gene3D" id="2.160.10.10">
    <property type="entry name" value="Hexapeptide repeat proteins"/>
    <property type="match status" value="1"/>
</dbReference>
<dbReference type="EMBL" id="AAOH01000001">
    <property type="protein sequence ID" value="EAR30408.1"/>
    <property type="molecule type" value="Genomic_DNA"/>
</dbReference>
<dbReference type="GO" id="GO:0005978">
    <property type="term" value="P:glycogen biosynthetic process"/>
    <property type="evidence" value="ECO:0007669"/>
    <property type="project" value="UniProtKB-UniRule"/>
</dbReference>
<dbReference type="SUPFAM" id="SSF53448">
    <property type="entry name" value="Nucleotide-diphospho-sugar transferases"/>
    <property type="match status" value="1"/>
</dbReference>
<dbReference type="PANTHER" id="PTHR43523:SF2">
    <property type="entry name" value="GLUCOSE-1-PHOSPHATE ADENYLYLTRANSFERASE"/>
    <property type="match status" value="1"/>
</dbReference>
<evidence type="ECO:0000256" key="8">
    <source>
        <dbReference type="ARBA" id="ARBA00023277"/>
    </source>
</evidence>
<dbReference type="GO" id="GO:0008878">
    <property type="term" value="F:glucose-1-phosphate adenylyltransferase activity"/>
    <property type="evidence" value="ECO:0007669"/>
    <property type="project" value="UniProtKB-UniRule"/>
</dbReference>
<organism evidence="12 13">
    <name type="scientific">Pseudoalteromonas tunicata D2</name>
    <dbReference type="NCBI Taxonomy" id="87626"/>
    <lineage>
        <taxon>Bacteria</taxon>
        <taxon>Pseudomonadati</taxon>
        <taxon>Pseudomonadota</taxon>
        <taxon>Gammaproteobacteria</taxon>
        <taxon>Alteromonadales</taxon>
        <taxon>Pseudoalteromonadaceae</taxon>
        <taxon>Pseudoalteromonas</taxon>
    </lineage>
</organism>
<proteinExistence type="inferred from homology"/>
<dbReference type="CDD" id="cd02508">
    <property type="entry name" value="ADP_Glucose_PP"/>
    <property type="match status" value="1"/>
</dbReference>
<feature type="binding site" evidence="9">
    <location>
        <position position="208"/>
    </location>
    <ligand>
        <name>alpha-D-glucose 1-phosphate</name>
        <dbReference type="ChEBI" id="CHEBI:58601"/>
    </ligand>
</feature>
<evidence type="ECO:0000256" key="9">
    <source>
        <dbReference type="HAMAP-Rule" id="MF_00624"/>
    </source>
</evidence>
<protein>
    <recommendedName>
        <fullName evidence="9">Glucose-1-phosphate adenylyltransferase</fullName>
        <ecNumber evidence="9">2.7.7.27</ecNumber>
    </recommendedName>
    <alternativeName>
        <fullName evidence="9">ADP-glucose pyrophosphorylase</fullName>
        <shortName evidence="9">ADPGlc PPase</shortName>
    </alternativeName>
    <alternativeName>
        <fullName evidence="9">ADP-glucose synthase</fullName>
    </alternativeName>
</protein>
<evidence type="ECO:0000256" key="1">
    <source>
        <dbReference type="ARBA" id="ARBA00010443"/>
    </source>
</evidence>
<evidence type="ECO:0000256" key="6">
    <source>
        <dbReference type="ARBA" id="ARBA00022840"/>
    </source>
</evidence>
<name>A4C4C6_9GAMM</name>
<dbReference type="InterPro" id="IPR029044">
    <property type="entry name" value="Nucleotide-diphossugar_trans"/>
</dbReference>
<dbReference type="CDD" id="cd04651">
    <property type="entry name" value="LbH_G1P_AT_C"/>
    <property type="match status" value="1"/>
</dbReference>